<dbReference type="EMBL" id="CM007648">
    <property type="protein sequence ID" value="ONM14817.1"/>
    <property type="molecule type" value="Genomic_DNA"/>
</dbReference>
<feature type="non-terminal residue" evidence="1">
    <location>
        <position position="86"/>
    </location>
</feature>
<gene>
    <name evidence="1" type="ORF">ZEAMMB73_Zm00001d002624</name>
</gene>
<accession>A0A1D6E2F4</accession>
<evidence type="ECO:0000313" key="1">
    <source>
        <dbReference type="EMBL" id="ONM14817.1"/>
    </source>
</evidence>
<dbReference type="AlphaFoldDB" id="A0A1D6E2F4"/>
<name>A0A1D6E2F4_MAIZE</name>
<reference evidence="1" key="1">
    <citation type="submission" date="2015-12" db="EMBL/GenBank/DDBJ databases">
        <title>Update maize B73 reference genome by single molecule sequencing technologies.</title>
        <authorList>
            <consortium name="Maize Genome Sequencing Project"/>
            <person name="Ware D."/>
        </authorList>
    </citation>
    <scope>NUCLEOTIDE SEQUENCE [LARGE SCALE GENOMIC DNA]</scope>
    <source>
        <tissue evidence="1">Seedling</tissue>
    </source>
</reference>
<proteinExistence type="predicted"/>
<protein>
    <submittedName>
        <fullName evidence="1">RING/U-box superfamily protein</fullName>
    </submittedName>
</protein>
<organism evidence="1">
    <name type="scientific">Zea mays</name>
    <name type="common">Maize</name>
    <dbReference type="NCBI Taxonomy" id="4577"/>
    <lineage>
        <taxon>Eukaryota</taxon>
        <taxon>Viridiplantae</taxon>
        <taxon>Streptophyta</taxon>
        <taxon>Embryophyta</taxon>
        <taxon>Tracheophyta</taxon>
        <taxon>Spermatophyta</taxon>
        <taxon>Magnoliopsida</taxon>
        <taxon>Liliopsida</taxon>
        <taxon>Poales</taxon>
        <taxon>Poaceae</taxon>
        <taxon>PACMAD clade</taxon>
        <taxon>Panicoideae</taxon>
        <taxon>Andropogonodae</taxon>
        <taxon>Andropogoneae</taxon>
        <taxon>Tripsacinae</taxon>
        <taxon>Zea</taxon>
    </lineage>
</organism>
<sequence>MRRIAQGPYHGQISDISSESNKISAFELFDIQSFRLGATLQSFLSSPVYYSFQYLVSSPFSILSGMLQLGLKQREMLKFRHWYFFK</sequence>